<dbReference type="RefSeq" id="XP_003117209.2">
    <property type="nucleotide sequence ID" value="XM_003117161.2"/>
</dbReference>
<dbReference type="AlphaFoldDB" id="A0A6A5HD58"/>
<dbReference type="PANTHER" id="PTHR46073">
    <property type="entry name" value="CHITINASE"/>
    <property type="match status" value="1"/>
</dbReference>
<dbReference type="InterPro" id="IPR029070">
    <property type="entry name" value="Chitinase_insertion_sf"/>
</dbReference>
<dbReference type="PROSITE" id="PS51910">
    <property type="entry name" value="GH18_2"/>
    <property type="match status" value="1"/>
</dbReference>
<evidence type="ECO:0000259" key="1">
    <source>
        <dbReference type="PROSITE" id="PS51910"/>
    </source>
</evidence>
<accession>A0A6A5HD58</accession>
<evidence type="ECO:0000313" key="2">
    <source>
        <dbReference type="EMBL" id="KAF1765235.1"/>
    </source>
</evidence>
<sequence>MNDNNEDYVLSTAASPQSEFSGTETVGIIQPFPTNSPIRVIGYYSEFYDTFIIRKSQLSKLTHAIVACVTMNSEGELHFKNDIAQREFLSTINKSKRMENKLRVMISIGGHDNSEHFSSVMESSRNKFVDSIVSFIAEHQIDGVNIFWEAPAQSKFRYSEFLATLREKLSEQGRTDDKQYVISIVAPRPGIDNWESGFDLDGIIDHVDFINVLSMDYYAPWPNEWGKPVGPSAPLYSGGAPRKQYNVDYTMRYYIEETRQPGKFNLVIPFYVRLWKNVEEKLKESEVYRDVELKDGKVEGVPYMDRWTPEHEGWKLTPASWDEKTKTSYTYNPEAKTFLTFEDARSLAEKMQYVNEKNLGGVWIWSVHTDDDDNTLLNLLLS</sequence>
<comment type="caution">
    <text evidence="2">The sequence shown here is derived from an EMBL/GenBank/DDBJ whole genome shotgun (WGS) entry which is preliminary data.</text>
</comment>
<dbReference type="Gene3D" id="3.10.50.10">
    <property type="match status" value="1"/>
</dbReference>
<dbReference type="Proteomes" id="UP000483820">
    <property type="component" value="Chromosome II"/>
</dbReference>
<dbReference type="InterPro" id="IPR001223">
    <property type="entry name" value="Glyco_hydro18_cat"/>
</dbReference>
<dbReference type="CTD" id="9803124"/>
<dbReference type="KEGG" id="crq:GCK72_005187"/>
<dbReference type="GO" id="GO:0005975">
    <property type="term" value="P:carbohydrate metabolic process"/>
    <property type="evidence" value="ECO:0007669"/>
    <property type="project" value="InterPro"/>
</dbReference>
<dbReference type="InterPro" id="IPR011583">
    <property type="entry name" value="Chitinase_II/V-like_cat"/>
</dbReference>
<dbReference type="SUPFAM" id="SSF51445">
    <property type="entry name" value="(Trans)glycosidases"/>
    <property type="match status" value="1"/>
</dbReference>
<name>A0A6A5HD58_CAERE</name>
<dbReference type="SMART" id="SM00636">
    <property type="entry name" value="Glyco_18"/>
    <property type="match status" value="1"/>
</dbReference>
<reference evidence="2 3" key="1">
    <citation type="submission" date="2019-12" db="EMBL/GenBank/DDBJ databases">
        <title>Chromosome-level assembly of the Caenorhabditis remanei genome.</title>
        <authorList>
            <person name="Teterina A.A."/>
            <person name="Willis J.H."/>
            <person name="Phillips P.C."/>
        </authorList>
    </citation>
    <scope>NUCLEOTIDE SEQUENCE [LARGE SCALE GENOMIC DNA]</scope>
    <source>
        <strain evidence="2 3">PX506</strain>
        <tissue evidence="2">Whole organism</tissue>
    </source>
</reference>
<proteinExistence type="predicted"/>
<organism evidence="2 3">
    <name type="scientific">Caenorhabditis remanei</name>
    <name type="common">Caenorhabditis vulgaris</name>
    <dbReference type="NCBI Taxonomy" id="31234"/>
    <lineage>
        <taxon>Eukaryota</taxon>
        <taxon>Metazoa</taxon>
        <taxon>Ecdysozoa</taxon>
        <taxon>Nematoda</taxon>
        <taxon>Chromadorea</taxon>
        <taxon>Rhabditida</taxon>
        <taxon>Rhabditina</taxon>
        <taxon>Rhabditomorpha</taxon>
        <taxon>Rhabditoidea</taxon>
        <taxon>Rhabditidae</taxon>
        <taxon>Peloderinae</taxon>
        <taxon>Caenorhabditis</taxon>
    </lineage>
</organism>
<dbReference type="InterPro" id="IPR017853">
    <property type="entry name" value="GH"/>
</dbReference>
<dbReference type="GO" id="GO:0008061">
    <property type="term" value="F:chitin binding"/>
    <property type="evidence" value="ECO:0007669"/>
    <property type="project" value="InterPro"/>
</dbReference>
<gene>
    <name evidence="2" type="ORF">GCK72_005187</name>
</gene>
<evidence type="ECO:0000313" key="3">
    <source>
        <dbReference type="Proteomes" id="UP000483820"/>
    </source>
</evidence>
<dbReference type="EMBL" id="WUAV01000002">
    <property type="protein sequence ID" value="KAF1765235.1"/>
    <property type="molecule type" value="Genomic_DNA"/>
</dbReference>
<feature type="domain" description="GH18" evidence="1">
    <location>
        <begin position="38"/>
        <end position="382"/>
    </location>
</feature>
<dbReference type="GeneID" id="9803124"/>
<dbReference type="Gene3D" id="3.20.20.80">
    <property type="entry name" value="Glycosidases"/>
    <property type="match status" value="1"/>
</dbReference>
<dbReference type="Pfam" id="PF00704">
    <property type="entry name" value="Glyco_hydro_18"/>
    <property type="match status" value="1"/>
</dbReference>
<dbReference type="PANTHER" id="PTHR46073:SF7">
    <property type="entry name" value="GH18 DOMAIN-CONTAINING PROTEIN"/>
    <property type="match status" value="1"/>
</dbReference>
<protein>
    <recommendedName>
        <fullName evidence="1">GH18 domain-containing protein</fullName>
    </recommendedName>
</protein>